<feature type="compositionally biased region" description="Gly residues" evidence="6">
    <location>
        <begin position="874"/>
        <end position="883"/>
    </location>
</feature>
<dbReference type="Gene3D" id="2.30.42.10">
    <property type="match status" value="1"/>
</dbReference>
<dbReference type="GO" id="GO:0034446">
    <property type="term" value="P:substrate adhesion-dependent cell spreading"/>
    <property type="evidence" value="ECO:0007669"/>
    <property type="project" value="TreeGrafter"/>
</dbReference>
<dbReference type="PROSITE" id="PS51126">
    <property type="entry name" value="DILUTE"/>
    <property type="match status" value="1"/>
</dbReference>
<dbReference type="InterPro" id="IPR001478">
    <property type="entry name" value="PDZ"/>
</dbReference>
<comment type="function">
    <text evidence="3">Downstream effector of Rap required for cell adhesion and migration of neural crest precursors during development.</text>
</comment>
<dbReference type="Pfam" id="PF00595">
    <property type="entry name" value="PDZ"/>
    <property type="match status" value="1"/>
</dbReference>
<keyword evidence="1" id="KW-0217">Developmental protein</keyword>
<dbReference type="InterPro" id="IPR029071">
    <property type="entry name" value="Ubiquitin-like_domsf"/>
</dbReference>
<dbReference type="GO" id="GO:0051020">
    <property type="term" value="F:GTPase binding"/>
    <property type="evidence" value="ECO:0007669"/>
    <property type="project" value="TreeGrafter"/>
</dbReference>
<dbReference type="InterPro" id="IPR000253">
    <property type="entry name" value="FHA_dom"/>
</dbReference>
<protein>
    <recommendedName>
        <fullName evidence="5">Ras-associating and dilute domain-containing protein</fullName>
    </recommendedName>
</protein>
<feature type="domain" description="Dilute" evidence="9">
    <location>
        <begin position="498"/>
        <end position="791"/>
    </location>
</feature>
<dbReference type="Ensembl" id="ENSCCRT00010120987.1">
    <property type="protein sequence ID" value="ENSCCRP00010108726.1"/>
    <property type="gene ID" value="ENSCCRG00010047926.1"/>
</dbReference>
<feature type="region of interest" description="Disordered" evidence="6">
    <location>
        <begin position="835"/>
        <end position="902"/>
    </location>
</feature>
<dbReference type="InterPro" id="IPR036034">
    <property type="entry name" value="PDZ_sf"/>
</dbReference>
<comment type="similarity">
    <text evidence="4">Belongs to the RADIL family.</text>
</comment>
<feature type="compositionally biased region" description="Basic and acidic residues" evidence="6">
    <location>
        <begin position="221"/>
        <end position="235"/>
    </location>
</feature>
<keyword evidence="11" id="KW-1185">Reference proteome</keyword>
<dbReference type="InterPro" id="IPR037983">
    <property type="entry name" value="CBD_Rasip1/Radil"/>
</dbReference>
<dbReference type="Pfam" id="PF00498">
    <property type="entry name" value="FHA"/>
    <property type="match status" value="1"/>
</dbReference>
<evidence type="ECO:0000256" key="6">
    <source>
        <dbReference type="SAM" id="MobiDB-lite"/>
    </source>
</evidence>
<dbReference type="GO" id="GO:0001755">
    <property type="term" value="P:neural crest cell migration"/>
    <property type="evidence" value="ECO:0007669"/>
    <property type="project" value="TreeGrafter"/>
</dbReference>
<dbReference type="PANTHER" id="PTHR16027:SF3">
    <property type="entry name" value="RAS-ASSOCIATING AND DILUTE DOMAIN-CONTAINING PROTEIN"/>
    <property type="match status" value="1"/>
</dbReference>
<dbReference type="Gene3D" id="3.10.20.90">
    <property type="entry name" value="Phosphatidylinositol 3-kinase Catalytic Subunit, Chain A, domain 1"/>
    <property type="match status" value="1"/>
</dbReference>
<dbReference type="InterPro" id="IPR000159">
    <property type="entry name" value="RA_dom"/>
</dbReference>
<dbReference type="Pfam" id="PF01843">
    <property type="entry name" value="DIL"/>
    <property type="match status" value="1"/>
</dbReference>
<dbReference type="CDD" id="cd06690">
    <property type="entry name" value="PDZ_Radil-like"/>
    <property type="match status" value="1"/>
</dbReference>
<reference evidence="10" key="2">
    <citation type="submission" date="2025-09" db="UniProtKB">
        <authorList>
            <consortium name="Ensembl"/>
        </authorList>
    </citation>
    <scope>IDENTIFICATION</scope>
</reference>
<dbReference type="PROSITE" id="PS50200">
    <property type="entry name" value="RA"/>
    <property type="match status" value="1"/>
</dbReference>
<dbReference type="InterPro" id="IPR008984">
    <property type="entry name" value="SMAD_FHA_dom_sf"/>
</dbReference>
<dbReference type="InterPro" id="IPR002710">
    <property type="entry name" value="Dilute_dom"/>
</dbReference>
<organism evidence="10 11">
    <name type="scientific">Cyprinus carpio</name>
    <name type="common">Common carp</name>
    <dbReference type="NCBI Taxonomy" id="7962"/>
    <lineage>
        <taxon>Eukaryota</taxon>
        <taxon>Metazoa</taxon>
        <taxon>Chordata</taxon>
        <taxon>Craniata</taxon>
        <taxon>Vertebrata</taxon>
        <taxon>Euteleostomi</taxon>
        <taxon>Actinopterygii</taxon>
        <taxon>Neopterygii</taxon>
        <taxon>Teleostei</taxon>
        <taxon>Ostariophysi</taxon>
        <taxon>Cypriniformes</taxon>
        <taxon>Cyprinidae</taxon>
        <taxon>Cyprininae</taxon>
        <taxon>Cyprinus</taxon>
    </lineage>
</organism>
<dbReference type="SUPFAM" id="SSF49879">
    <property type="entry name" value="SMAD/FHA domain"/>
    <property type="match status" value="1"/>
</dbReference>
<dbReference type="GO" id="GO:0005874">
    <property type="term" value="C:microtubule"/>
    <property type="evidence" value="ECO:0007669"/>
    <property type="project" value="TreeGrafter"/>
</dbReference>
<evidence type="ECO:0000313" key="11">
    <source>
        <dbReference type="Proteomes" id="UP000694427"/>
    </source>
</evidence>
<name>A0A8C1RF31_CYPCA</name>
<dbReference type="InterPro" id="IPR052072">
    <property type="entry name" value="Vascular_dev_regulator"/>
</dbReference>
<evidence type="ECO:0000256" key="4">
    <source>
        <dbReference type="ARBA" id="ARBA00061397"/>
    </source>
</evidence>
<evidence type="ECO:0000313" key="10">
    <source>
        <dbReference type="Ensembl" id="ENSCCRP00010108726.1"/>
    </source>
</evidence>
<dbReference type="SMART" id="SM00228">
    <property type="entry name" value="PDZ"/>
    <property type="match status" value="1"/>
</dbReference>
<evidence type="ECO:0000256" key="1">
    <source>
        <dbReference type="ARBA" id="ARBA00022473"/>
    </source>
</evidence>
<dbReference type="CDD" id="cd22733">
    <property type="entry name" value="FHA_RADIL"/>
    <property type="match status" value="1"/>
</dbReference>
<reference evidence="10" key="1">
    <citation type="submission" date="2025-08" db="UniProtKB">
        <authorList>
            <consortium name="Ensembl"/>
        </authorList>
    </citation>
    <scope>IDENTIFICATION</scope>
</reference>
<feature type="region of interest" description="Disordered" evidence="6">
    <location>
        <begin position="940"/>
        <end position="971"/>
    </location>
</feature>
<feature type="compositionally biased region" description="Basic and acidic residues" evidence="6">
    <location>
        <begin position="885"/>
        <end position="894"/>
    </location>
</feature>
<dbReference type="Gene3D" id="2.60.200.20">
    <property type="match status" value="1"/>
</dbReference>
<feature type="domain" description="PDZ" evidence="7">
    <location>
        <begin position="1015"/>
        <end position="1100"/>
    </location>
</feature>
<dbReference type="CDD" id="cd15472">
    <property type="entry name" value="Myo5p-like_CBD_Rasip1"/>
    <property type="match status" value="1"/>
</dbReference>
<evidence type="ECO:0000256" key="3">
    <source>
        <dbReference type="ARBA" id="ARBA00057550"/>
    </source>
</evidence>
<feature type="compositionally biased region" description="Basic and acidic residues" evidence="6">
    <location>
        <begin position="945"/>
        <end position="955"/>
    </location>
</feature>
<keyword evidence="2" id="KW-0130">Cell adhesion</keyword>
<dbReference type="PROSITE" id="PS50106">
    <property type="entry name" value="PDZ"/>
    <property type="match status" value="1"/>
</dbReference>
<dbReference type="GO" id="GO:0007165">
    <property type="term" value="P:signal transduction"/>
    <property type="evidence" value="ECO:0007669"/>
    <property type="project" value="InterPro"/>
</dbReference>
<dbReference type="FunFam" id="2.30.42.10:FF:000156">
    <property type="entry name" value="Ras-associating and dilute domain-containing protein"/>
    <property type="match status" value="1"/>
</dbReference>
<evidence type="ECO:0000256" key="5">
    <source>
        <dbReference type="ARBA" id="ARBA00073766"/>
    </source>
</evidence>
<accession>A0A8C1RF31</accession>
<evidence type="ECO:0000256" key="2">
    <source>
        <dbReference type="ARBA" id="ARBA00022889"/>
    </source>
</evidence>
<dbReference type="SUPFAM" id="SSF54236">
    <property type="entry name" value="Ubiquitin-like"/>
    <property type="match status" value="1"/>
</dbReference>
<evidence type="ECO:0000259" key="7">
    <source>
        <dbReference type="PROSITE" id="PS50106"/>
    </source>
</evidence>
<feature type="region of interest" description="Disordered" evidence="6">
    <location>
        <begin position="207"/>
        <end position="237"/>
    </location>
</feature>
<proteinExistence type="inferred from homology"/>
<dbReference type="PANTHER" id="PTHR16027">
    <property type="entry name" value="DILUTE DOMAIN-CONTAINING PROTEIN YPR089W"/>
    <property type="match status" value="1"/>
</dbReference>
<sequence length="1112" mass="124261">MFYGSSSASMSLPSKNRLKRQSRTFTQVLYRTLSYRDRRSVTDLPEQVRDMGHHTWLNVTSLFFFTDYPNLSHTQTLYALERYSVNKVSACSYVLCDVIGRFEGPDRRWRTECLRALGNNEKPLLLQDLWKPKEGYSRRFELRRRAEVEELAAKEKDTVTADINAQARKLQRNRAKGTMTLQHGSSFCRSLSETSLNLVGLPGEEPKRYYSTLPGPIRTRSARDAETRKERDGGGVKHSLYQSPHLLLLQGYNQQDCLVYLLNREQHTVGQETASARPNICLSSPDVLPLHCRIRRASQRRSSSDQRLLLEPVAHGSVLVNFMRIERPTPLRHGDLLSFGAHYIFLYKDPLSAKPLPAQTLTRLRALARLCDSELVGVPEKGEACRMCGAILHEPVASRRSSKAPARGAQKRKLMLEFEWAHEDALVNRVLTLIEPSGDDHKLTPAYLLCLCIKHSAQTFPPGSFGKLLLKIAKRIQTIAWEKTKELAQKQAQHQDPASLSLLSISDLVPDLQVIFFWMSNAIEILYFIQQKSPAYMQTIELMDDKAGSKESLLSATISANEEAMTILEELIMYTFQQCVYYITKSLYIVLPGLLDCNPFGTESSSEQCRRAVGVCVCAVCVMPEAVRRVVSVFQTTSDLLQQYQVHSEIQSQMFAYLFFFTNVSLFNQLIDKGPARGWFQRSRVLQIQASVKLLLDWAKGAGHNHLAQKFFAKFCSTVSILATPPQQLSQTSWKALCAEHPSLKPVQLHRILTQYQLMAELGPLPIWQPSSEDEAYIYRTVDLLESFENHPPIVLPSAGFKVDLESDSVEDSIYRQLLYIRHFLWGLRTKTHSSNGCADRQDAQREPPQPHSSPHPAPPLRGEGEGEVRGSSAGLGGRGEGAGAEERPRDKPPHSIHYRNGTSIRYANQTQATDSSCTLTPTNTPLYPEHTYILSNTQSNSAHYPEHASQEHTHTHSHTKSNGCMRSTPEHKKINGFISNGIEGPLSGCGFPFPVPVPVSHLAPNSDDICSVFVVDLDKGPYGLGMGLIDGLHTPLNSPGIYIRTLIPDGPAAADGRLCIGDRILAVNGTSLIGADYQSAVDLIRLGGGRLRFLVAKSDLEVSEKISASSC</sequence>
<dbReference type="SUPFAM" id="SSF50156">
    <property type="entry name" value="PDZ domain-like"/>
    <property type="match status" value="1"/>
</dbReference>
<evidence type="ECO:0000259" key="8">
    <source>
        <dbReference type="PROSITE" id="PS50200"/>
    </source>
</evidence>
<feature type="domain" description="Ras-associating" evidence="8">
    <location>
        <begin position="79"/>
        <end position="147"/>
    </location>
</feature>
<evidence type="ECO:0000259" key="9">
    <source>
        <dbReference type="PROSITE" id="PS51126"/>
    </source>
</evidence>
<dbReference type="AlphaFoldDB" id="A0A8C1RF31"/>
<dbReference type="SMART" id="SM01132">
    <property type="entry name" value="DIL"/>
    <property type="match status" value="1"/>
</dbReference>
<feature type="compositionally biased region" description="Pro residues" evidence="6">
    <location>
        <begin position="848"/>
        <end position="860"/>
    </location>
</feature>
<dbReference type="Proteomes" id="UP000694427">
    <property type="component" value="Unplaced"/>
</dbReference>